<feature type="transmembrane region" description="Helical" evidence="11">
    <location>
        <begin position="50"/>
        <end position="68"/>
    </location>
</feature>
<dbReference type="EMBL" id="JARQWQ010000001">
    <property type="protein sequence ID" value="KAK2574206.1"/>
    <property type="molecule type" value="Genomic_DNA"/>
</dbReference>
<name>A0AAD9R7G0_ACRCE</name>
<feature type="transmembrane region" description="Helical" evidence="11">
    <location>
        <begin position="248"/>
        <end position="268"/>
    </location>
</feature>
<feature type="transmembrane region" description="Helical" evidence="11">
    <location>
        <begin position="16"/>
        <end position="38"/>
    </location>
</feature>
<dbReference type="PROSITE" id="PS50262">
    <property type="entry name" value="G_PROTEIN_RECEP_F1_2"/>
    <property type="match status" value="1"/>
</dbReference>
<dbReference type="GO" id="GO:0005886">
    <property type="term" value="C:plasma membrane"/>
    <property type="evidence" value="ECO:0007669"/>
    <property type="project" value="UniProtKB-SubCell"/>
</dbReference>
<dbReference type="PANTHER" id="PTHR11866">
    <property type="entry name" value="G-PROTEIN COUPLED RECEPTOR FAMILY 1 MEMBER"/>
    <property type="match status" value="1"/>
</dbReference>
<comment type="similarity">
    <text evidence="10">Belongs to the G-protein coupled receptor 1 family.</text>
</comment>
<evidence type="ECO:0000256" key="11">
    <source>
        <dbReference type="SAM" id="Phobius"/>
    </source>
</evidence>
<keyword evidence="2" id="KW-1003">Cell membrane</keyword>
<sequence length="376" mass="42046">MAESITIEGSLQTGDAILFFVLSTTGILANAFAMLASGKLLHLQPQSPNVFVLGLSCVDLVSVTLFSVPSWLFYANGQWIGGKRLCDFQGFVFLFSTLYSAFLAMSMAVDRCIAVTKPFFHRKTMTVNKAKLLLFVTIVCSLVFSFLPICWFGSFAPNLRGSFCMVNWFPQNSPDRTFCVVYAALGGLPAIVVLCCNLTVIWELFRTKQRRVSVTNVAVPGSIQRRAMHQPKTAAADRDDTEKQFSRTMVLISVLYLFGWIPFTVRLIGNAFYNWHNSSADLLVCCLLLLNLIADPFMYVLTKRQYRKVLKMMLQCRCHVRQARVMPLGNQSQHPSISSASLQAFCYTASGEQQLNDLRETLQSTSPYPAGKIPLK</sequence>
<keyword evidence="14" id="KW-1185">Reference proteome</keyword>
<dbReference type="AlphaFoldDB" id="A0AAD9R7G0"/>
<organism evidence="13 14">
    <name type="scientific">Acropora cervicornis</name>
    <name type="common">Staghorn coral</name>
    <dbReference type="NCBI Taxonomy" id="6130"/>
    <lineage>
        <taxon>Eukaryota</taxon>
        <taxon>Metazoa</taxon>
        <taxon>Cnidaria</taxon>
        <taxon>Anthozoa</taxon>
        <taxon>Hexacorallia</taxon>
        <taxon>Scleractinia</taxon>
        <taxon>Astrocoeniina</taxon>
        <taxon>Acroporidae</taxon>
        <taxon>Acropora</taxon>
    </lineage>
</organism>
<keyword evidence="7 10" id="KW-0675">Receptor</keyword>
<accession>A0AAD9R7G0</accession>
<evidence type="ECO:0000259" key="12">
    <source>
        <dbReference type="PROSITE" id="PS50262"/>
    </source>
</evidence>
<dbReference type="GO" id="GO:0007189">
    <property type="term" value="P:adenylate cyclase-activating G protein-coupled receptor signaling pathway"/>
    <property type="evidence" value="ECO:0007669"/>
    <property type="project" value="TreeGrafter"/>
</dbReference>
<reference evidence="13" key="1">
    <citation type="journal article" date="2023" name="G3 (Bethesda)">
        <title>Whole genome assembly and annotation of the endangered Caribbean coral Acropora cervicornis.</title>
        <authorList>
            <person name="Selwyn J.D."/>
            <person name="Vollmer S.V."/>
        </authorList>
    </citation>
    <scope>NUCLEOTIDE SEQUENCE</scope>
    <source>
        <strain evidence="13">K2</strain>
    </source>
</reference>
<dbReference type="PRINTS" id="PR00237">
    <property type="entry name" value="GPCRRHODOPSN"/>
</dbReference>
<dbReference type="Pfam" id="PF00001">
    <property type="entry name" value="7tm_1"/>
    <property type="match status" value="1"/>
</dbReference>
<keyword evidence="5 10" id="KW-0297">G-protein coupled receptor</keyword>
<dbReference type="PROSITE" id="PS00237">
    <property type="entry name" value="G_PROTEIN_RECEP_F1_1"/>
    <property type="match status" value="1"/>
</dbReference>
<dbReference type="SUPFAM" id="SSF81321">
    <property type="entry name" value="Family A G protein-coupled receptor-like"/>
    <property type="match status" value="1"/>
</dbReference>
<dbReference type="PANTHER" id="PTHR11866:SF16">
    <property type="entry name" value="PROSTAGLANDIN E2 RECEPTOR EP4 SUBTYPE-LIKE PROTEIN"/>
    <property type="match status" value="1"/>
</dbReference>
<evidence type="ECO:0000256" key="9">
    <source>
        <dbReference type="ARBA" id="ARBA00023224"/>
    </source>
</evidence>
<feature type="domain" description="G-protein coupled receptors family 1 profile" evidence="12">
    <location>
        <begin position="29"/>
        <end position="299"/>
    </location>
</feature>
<dbReference type="InterPro" id="IPR008365">
    <property type="entry name" value="Prostanoid_rcpt"/>
</dbReference>
<keyword evidence="6 11" id="KW-0472">Membrane</keyword>
<dbReference type="Proteomes" id="UP001249851">
    <property type="component" value="Unassembled WGS sequence"/>
</dbReference>
<evidence type="ECO:0000256" key="2">
    <source>
        <dbReference type="ARBA" id="ARBA00022475"/>
    </source>
</evidence>
<dbReference type="GO" id="GO:0004930">
    <property type="term" value="F:G protein-coupled receptor activity"/>
    <property type="evidence" value="ECO:0007669"/>
    <property type="project" value="UniProtKB-KW"/>
</dbReference>
<keyword evidence="4 11" id="KW-1133">Transmembrane helix</keyword>
<keyword evidence="3 10" id="KW-0812">Transmembrane</keyword>
<evidence type="ECO:0000256" key="3">
    <source>
        <dbReference type="ARBA" id="ARBA00022692"/>
    </source>
</evidence>
<evidence type="ECO:0000256" key="1">
    <source>
        <dbReference type="ARBA" id="ARBA00004651"/>
    </source>
</evidence>
<dbReference type="GO" id="GO:0007204">
    <property type="term" value="P:positive regulation of cytosolic calcium ion concentration"/>
    <property type="evidence" value="ECO:0007669"/>
    <property type="project" value="TreeGrafter"/>
</dbReference>
<gene>
    <name evidence="13" type="ORF">P5673_000343</name>
</gene>
<evidence type="ECO:0000256" key="10">
    <source>
        <dbReference type="RuleBase" id="RU000688"/>
    </source>
</evidence>
<keyword evidence="8" id="KW-0325">Glycoprotein</keyword>
<feature type="transmembrane region" description="Helical" evidence="11">
    <location>
        <begin position="180"/>
        <end position="202"/>
    </location>
</feature>
<evidence type="ECO:0000313" key="13">
    <source>
        <dbReference type="EMBL" id="KAK2574206.1"/>
    </source>
</evidence>
<dbReference type="InterPro" id="IPR000276">
    <property type="entry name" value="GPCR_Rhodpsn"/>
</dbReference>
<reference evidence="13" key="2">
    <citation type="journal article" date="2023" name="Science">
        <title>Genomic signatures of disease resistance in endangered staghorn corals.</title>
        <authorList>
            <person name="Vollmer S.V."/>
            <person name="Selwyn J.D."/>
            <person name="Despard B.A."/>
            <person name="Roesel C.L."/>
        </authorList>
    </citation>
    <scope>NUCLEOTIDE SEQUENCE</scope>
    <source>
        <strain evidence="13">K2</strain>
    </source>
</reference>
<evidence type="ECO:0000313" key="14">
    <source>
        <dbReference type="Proteomes" id="UP001249851"/>
    </source>
</evidence>
<comment type="caution">
    <text evidence="13">The sequence shown here is derived from an EMBL/GenBank/DDBJ whole genome shotgun (WGS) entry which is preliminary data.</text>
</comment>
<feature type="transmembrane region" description="Helical" evidence="11">
    <location>
        <begin position="280"/>
        <end position="302"/>
    </location>
</feature>
<feature type="transmembrane region" description="Helical" evidence="11">
    <location>
        <begin position="88"/>
        <end position="109"/>
    </location>
</feature>
<protein>
    <submittedName>
        <fullName evidence="13">Prostacyclin receptor</fullName>
    </submittedName>
</protein>
<evidence type="ECO:0000256" key="4">
    <source>
        <dbReference type="ARBA" id="ARBA00022989"/>
    </source>
</evidence>
<evidence type="ECO:0000256" key="5">
    <source>
        <dbReference type="ARBA" id="ARBA00023040"/>
    </source>
</evidence>
<proteinExistence type="inferred from homology"/>
<dbReference type="InterPro" id="IPR017452">
    <property type="entry name" value="GPCR_Rhodpsn_7TM"/>
</dbReference>
<evidence type="ECO:0000256" key="7">
    <source>
        <dbReference type="ARBA" id="ARBA00023170"/>
    </source>
</evidence>
<feature type="transmembrane region" description="Helical" evidence="11">
    <location>
        <begin position="130"/>
        <end position="154"/>
    </location>
</feature>
<evidence type="ECO:0000256" key="6">
    <source>
        <dbReference type="ARBA" id="ARBA00023136"/>
    </source>
</evidence>
<dbReference type="Gene3D" id="1.20.1070.10">
    <property type="entry name" value="Rhodopsin 7-helix transmembrane proteins"/>
    <property type="match status" value="1"/>
</dbReference>
<keyword evidence="9 10" id="KW-0807">Transducer</keyword>
<evidence type="ECO:0000256" key="8">
    <source>
        <dbReference type="ARBA" id="ARBA00023180"/>
    </source>
</evidence>
<comment type="subcellular location">
    <subcellularLocation>
        <location evidence="1">Cell membrane</location>
        <topology evidence="1">Multi-pass membrane protein</topology>
    </subcellularLocation>
</comment>